<dbReference type="SUPFAM" id="SSF56935">
    <property type="entry name" value="Porins"/>
    <property type="match status" value="1"/>
</dbReference>
<feature type="signal peptide" evidence="1">
    <location>
        <begin position="1"/>
        <end position="25"/>
    </location>
</feature>
<accession>A0ABS4SFB2</accession>
<feature type="chain" id="PRO_5046425343" description="Porin domain-containing protein" evidence="1">
    <location>
        <begin position="26"/>
        <end position="279"/>
    </location>
</feature>
<keyword evidence="4" id="KW-1185">Reference proteome</keyword>
<feature type="domain" description="Porin" evidence="2">
    <location>
        <begin position="54"/>
        <end position="263"/>
    </location>
</feature>
<dbReference type="RefSeq" id="WP_209762970.1">
    <property type="nucleotide sequence ID" value="NZ_JAGINP010000001.1"/>
</dbReference>
<sequence>MARTRSLPPLILSLLLTLSPFATQAASELPNVDPRADETVPVDASFEKRAFNLGPWGAIEIGQTESAQRRLVVTSPVRDPWFTDSLFVDDGAFGSPDARATYYSPRLSGFRVGLGYTPIRTEPGVSDPVARHLMEGVIRNEGKVGAARYRLTVGAGKAQITDKERGTPRQSWVIGGQLALRGLTLGAGYREQMPDIGPPRRTFNAGLMLERGTTLQGWSLTGRLAHTQLGDELPQEAWSTGLRYRMSPQVSVSADLGTMTYDGGPATSTMLRLGTRVLF</sequence>
<dbReference type="Proteomes" id="UP000781958">
    <property type="component" value="Unassembled WGS sequence"/>
</dbReference>
<organism evidence="3 4">
    <name type="scientific">Azospirillum rugosum</name>
    <dbReference type="NCBI Taxonomy" id="416170"/>
    <lineage>
        <taxon>Bacteria</taxon>
        <taxon>Pseudomonadati</taxon>
        <taxon>Pseudomonadota</taxon>
        <taxon>Alphaproteobacteria</taxon>
        <taxon>Rhodospirillales</taxon>
        <taxon>Azospirillaceae</taxon>
        <taxon>Azospirillum</taxon>
    </lineage>
</organism>
<name>A0ABS4SFB2_9PROT</name>
<dbReference type="InterPro" id="IPR033900">
    <property type="entry name" value="Gram_neg_porin_domain"/>
</dbReference>
<proteinExistence type="predicted"/>
<evidence type="ECO:0000313" key="3">
    <source>
        <dbReference type="EMBL" id="MBP2290632.1"/>
    </source>
</evidence>
<evidence type="ECO:0000256" key="1">
    <source>
        <dbReference type="SAM" id="SignalP"/>
    </source>
</evidence>
<protein>
    <recommendedName>
        <fullName evidence="2">Porin domain-containing protein</fullName>
    </recommendedName>
</protein>
<dbReference type="InterPro" id="IPR023614">
    <property type="entry name" value="Porin_dom_sf"/>
</dbReference>
<gene>
    <name evidence="3" type="ORF">J2851_000369</name>
</gene>
<keyword evidence="1" id="KW-0732">Signal</keyword>
<comment type="caution">
    <text evidence="3">The sequence shown here is derived from an EMBL/GenBank/DDBJ whole genome shotgun (WGS) entry which is preliminary data.</text>
</comment>
<reference evidence="3 4" key="1">
    <citation type="submission" date="2021-03" db="EMBL/GenBank/DDBJ databases">
        <title>Genomic Encyclopedia of Type Strains, Phase III (KMG-III): the genomes of soil and plant-associated and newly described type strains.</title>
        <authorList>
            <person name="Whitman W."/>
        </authorList>
    </citation>
    <scope>NUCLEOTIDE SEQUENCE [LARGE SCALE GENOMIC DNA]</scope>
    <source>
        <strain evidence="3 4">IMMIB AFH-6</strain>
    </source>
</reference>
<dbReference type="Pfam" id="PF13609">
    <property type="entry name" value="Porin_4"/>
    <property type="match status" value="1"/>
</dbReference>
<evidence type="ECO:0000313" key="4">
    <source>
        <dbReference type="Proteomes" id="UP000781958"/>
    </source>
</evidence>
<dbReference type="Gene3D" id="2.40.160.10">
    <property type="entry name" value="Porin"/>
    <property type="match status" value="1"/>
</dbReference>
<evidence type="ECO:0000259" key="2">
    <source>
        <dbReference type="Pfam" id="PF13609"/>
    </source>
</evidence>
<dbReference type="EMBL" id="JAGINP010000001">
    <property type="protein sequence ID" value="MBP2290632.1"/>
    <property type="molecule type" value="Genomic_DNA"/>
</dbReference>